<evidence type="ECO:0000259" key="5">
    <source>
        <dbReference type="PROSITE" id="PS50023"/>
    </source>
</evidence>
<keyword evidence="1 4" id="KW-0479">Metal-binding</keyword>
<dbReference type="GO" id="GO:0031941">
    <property type="term" value="C:filamentous actin"/>
    <property type="evidence" value="ECO:0007669"/>
    <property type="project" value="TreeGrafter"/>
</dbReference>
<dbReference type="Pfam" id="PF00412">
    <property type="entry name" value="LIM"/>
    <property type="match status" value="2"/>
</dbReference>
<feature type="domain" description="LIM zinc-binding" evidence="5">
    <location>
        <begin position="14"/>
        <end position="75"/>
    </location>
</feature>
<dbReference type="InterPro" id="IPR050604">
    <property type="entry name" value="PDZ-LIM_domain"/>
</dbReference>
<dbReference type="Proteomes" id="UP000046395">
    <property type="component" value="Unassembled WGS sequence"/>
</dbReference>
<dbReference type="WBParaSite" id="TMUE_3000013480.1">
    <property type="protein sequence ID" value="TMUE_3000013480.1"/>
    <property type="gene ID" value="WBGene00286352"/>
</dbReference>
<dbReference type="GO" id="GO:0007507">
    <property type="term" value="P:heart development"/>
    <property type="evidence" value="ECO:0007669"/>
    <property type="project" value="TreeGrafter"/>
</dbReference>
<name>A0A5S6R1V8_TRIMR</name>
<dbReference type="GO" id="GO:0051371">
    <property type="term" value="F:muscle alpha-actinin binding"/>
    <property type="evidence" value="ECO:0007669"/>
    <property type="project" value="TreeGrafter"/>
</dbReference>
<dbReference type="AlphaFoldDB" id="A0A5S6R1V8"/>
<feature type="domain" description="LIM zinc-binding" evidence="5">
    <location>
        <begin position="76"/>
        <end position="133"/>
    </location>
</feature>
<dbReference type="GO" id="GO:0046872">
    <property type="term" value="F:metal ion binding"/>
    <property type="evidence" value="ECO:0007669"/>
    <property type="project" value="UniProtKB-KW"/>
</dbReference>
<dbReference type="SUPFAM" id="SSF57716">
    <property type="entry name" value="Glucocorticoid receptor-like (DNA-binding domain)"/>
    <property type="match status" value="1"/>
</dbReference>
<dbReference type="Gene3D" id="2.10.110.10">
    <property type="entry name" value="Cysteine Rich Protein"/>
    <property type="match status" value="2"/>
</dbReference>
<dbReference type="GO" id="GO:0061061">
    <property type="term" value="P:muscle structure development"/>
    <property type="evidence" value="ECO:0007669"/>
    <property type="project" value="TreeGrafter"/>
</dbReference>
<dbReference type="PROSITE" id="PS50023">
    <property type="entry name" value="LIM_DOMAIN_2"/>
    <property type="match status" value="2"/>
</dbReference>
<dbReference type="GO" id="GO:0030018">
    <property type="term" value="C:Z disc"/>
    <property type="evidence" value="ECO:0007669"/>
    <property type="project" value="TreeGrafter"/>
</dbReference>
<organism evidence="6 7">
    <name type="scientific">Trichuris muris</name>
    <name type="common">Mouse whipworm</name>
    <dbReference type="NCBI Taxonomy" id="70415"/>
    <lineage>
        <taxon>Eukaryota</taxon>
        <taxon>Metazoa</taxon>
        <taxon>Ecdysozoa</taxon>
        <taxon>Nematoda</taxon>
        <taxon>Enoplea</taxon>
        <taxon>Dorylaimia</taxon>
        <taxon>Trichinellida</taxon>
        <taxon>Trichuridae</taxon>
        <taxon>Trichuris</taxon>
    </lineage>
</organism>
<proteinExistence type="predicted"/>
<keyword evidence="6" id="KW-1185">Reference proteome</keyword>
<dbReference type="GO" id="GO:0001725">
    <property type="term" value="C:stress fiber"/>
    <property type="evidence" value="ECO:0007669"/>
    <property type="project" value="TreeGrafter"/>
</dbReference>
<evidence type="ECO:0000313" key="7">
    <source>
        <dbReference type="WBParaSite" id="TMUE_3000013480.1"/>
    </source>
</evidence>
<dbReference type="SMART" id="SM00132">
    <property type="entry name" value="LIM"/>
    <property type="match status" value="2"/>
</dbReference>
<dbReference type="GO" id="GO:0005912">
    <property type="term" value="C:adherens junction"/>
    <property type="evidence" value="ECO:0007669"/>
    <property type="project" value="TreeGrafter"/>
</dbReference>
<keyword evidence="2 4" id="KW-0862">Zinc</keyword>
<evidence type="ECO:0000256" key="4">
    <source>
        <dbReference type="PROSITE-ProRule" id="PRU00125"/>
    </source>
</evidence>
<keyword evidence="3 4" id="KW-0440">LIM domain</keyword>
<protein>
    <submittedName>
        <fullName evidence="7">LIM zinc-binding domain-containing protein</fullName>
    </submittedName>
</protein>
<dbReference type="PROSITE" id="PS00478">
    <property type="entry name" value="LIM_DOMAIN_1"/>
    <property type="match status" value="2"/>
</dbReference>
<dbReference type="PANTHER" id="PTHR24214">
    <property type="entry name" value="PDZ AND LIM DOMAIN PROTEIN ZASP"/>
    <property type="match status" value="1"/>
</dbReference>
<reference evidence="7" key="1">
    <citation type="submission" date="2019-12" db="UniProtKB">
        <authorList>
            <consortium name="WormBaseParasite"/>
        </authorList>
    </citation>
    <scope>IDENTIFICATION</scope>
</reference>
<sequence length="136" mass="15504">MSNSVDVALLPHPPSCAKCAMPIGAARVIMAAGKIYHADHFQCILCASHIEGGCNFYERNEDPYCESCYRALYLRRCYACKKPLNNTVIVALGNMWHEDCFHCKICAKPFQDQCFVLLDEPYCREHYWQARGNYGV</sequence>
<dbReference type="GO" id="GO:0030036">
    <property type="term" value="P:actin cytoskeleton organization"/>
    <property type="evidence" value="ECO:0007669"/>
    <property type="project" value="TreeGrafter"/>
</dbReference>
<dbReference type="PANTHER" id="PTHR24214:SF62">
    <property type="entry name" value="LEUPAXIN"/>
    <property type="match status" value="1"/>
</dbReference>
<evidence type="ECO:0000256" key="1">
    <source>
        <dbReference type="ARBA" id="ARBA00022723"/>
    </source>
</evidence>
<dbReference type="STRING" id="70415.A0A5S6R1V8"/>
<evidence type="ECO:0000256" key="2">
    <source>
        <dbReference type="ARBA" id="ARBA00022833"/>
    </source>
</evidence>
<accession>A0A5S6R1V8</accession>
<evidence type="ECO:0000256" key="3">
    <source>
        <dbReference type="ARBA" id="ARBA00023038"/>
    </source>
</evidence>
<dbReference type="GO" id="GO:0003779">
    <property type="term" value="F:actin binding"/>
    <property type="evidence" value="ECO:0007669"/>
    <property type="project" value="TreeGrafter"/>
</dbReference>
<dbReference type="InterPro" id="IPR001781">
    <property type="entry name" value="Znf_LIM"/>
</dbReference>
<evidence type="ECO:0000313" key="6">
    <source>
        <dbReference type="Proteomes" id="UP000046395"/>
    </source>
</evidence>